<reference evidence="2" key="1">
    <citation type="submission" date="2023-07" db="EMBL/GenBank/DDBJ databases">
        <authorList>
            <person name="Pelsma A.J. K."/>
        </authorList>
    </citation>
    <scope>NUCLEOTIDE SEQUENCE</scope>
</reference>
<sequence>MPKLTPLQQNELVDVLLDFPGTKNAEQRQALLFSLPPQVADSIDLPGERAGAIIKIVETLEYWGQLADGRWATEVMLRNALRAAKSTQFEQRLEGIRQNFDLSDTKVQMSELPEQIVSDFSYLMPVGFLDRGQRAARAVARICVPRIFNGQPQLLSGKPSLALGTGWMISPDLLVTNHHVIAARFDEEDAADASDIALQAKGAEAWFDYVDLDKPYHVYAMMALEASDRNLDYAVLRVGIAGVGDAPPLSEWGHLRIADESNELRPGRPLNIVQHPSGDVKQIAIRRNDLVSTRGDDEFCYLTDTLPGSSGSPVFDDDWLVVGLHRASRTVPEKTYMKGEAIKYNNVGVRIHAILRHLPATLRAEIAVGQ</sequence>
<dbReference type="AlphaFoldDB" id="A0AA48RBJ3"/>
<evidence type="ECO:0000259" key="1">
    <source>
        <dbReference type="Pfam" id="PF19961"/>
    </source>
</evidence>
<dbReference type="InterPro" id="IPR009003">
    <property type="entry name" value="Peptidase_S1_PA"/>
</dbReference>
<dbReference type="EMBL" id="OY288114">
    <property type="protein sequence ID" value="CAJ0849327.1"/>
    <property type="molecule type" value="Genomic_DNA"/>
</dbReference>
<dbReference type="InterPro" id="IPR043504">
    <property type="entry name" value="Peptidase_S1_PA_chymotrypsin"/>
</dbReference>
<dbReference type="SUPFAM" id="SSF50494">
    <property type="entry name" value="Trypsin-like serine proteases"/>
    <property type="match status" value="1"/>
</dbReference>
<name>A0AA48RBJ3_9ZZZZ</name>
<dbReference type="Pfam" id="PF13365">
    <property type="entry name" value="Trypsin_2"/>
    <property type="match status" value="1"/>
</dbReference>
<feature type="domain" description="Effector-associated" evidence="1">
    <location>
        <begin position="10"/>
        <end position="98"/>
    </location>
</feature>
<dbReference type="Pfam" id="PF19961">
    <property type="entry name" value="EAD8"/>
    <property type="match status" value="1"/>
</dbReference>
<dbReference type="InterPro" id="IPR045437">
    <property type="entry name" value="EAD8"/>
</dbReference>
<gene>
    <name evidence="2" type="ORF">AMST5_00109</name>
</gene>
<dbReference type="PANTHER" id="PTHR36234">
    <property type="entry name" value="LYSYL ENDOPEPTIDASE"/>
    <property type="match status" value="1"/>
</dbReference>
<dbReference type="PANTHER" id="PTHR36234:SF5">
    <property type="entry name" value="LYSYL ENDOPEPTIDASE"/>
    <property type="match status" value="1"/>
</dbReference>
<proteinExistence type="predicted"/>
<accession>A0AA48RBJ3</accession>
<dbReference type="Gene3D" id="2.40.10.10">
    <property type="entry name" value="Trypsin-like serine proteases"/>
    <property type="match status" value="2"/>
</dbReference>
<protein>
    <recommendedName>
        <fullName evidence="1">Effector-associated domain-containing protein</fullName>
    </recommendedName>
</protein>
<organism evidence="2">
    <name type="scientific">freshwater sediment metagenome</name>
    <dbReference type="NCBI Taxonomy" id="556182"/>
    <lineage>
        <taxon>unclassified sequences</taxon>
        <taxon>metagenomes</taxon>
        <taxon>ecological metagenomes</taxon>
    </lineage>
</organism>
<evidence type="ECO:0000313" key="2">
    <source>
        <dbReference type="EMBL" id="CAJ0849327.1"/>
    </source>
</evidence>